<dbReference type="Gene3D" id="1.10.287.130">
    <property type="match status" value="1"/>
</dbReference>
<dbReference type="SMART" id="SM00387">
    <property type="entry name" value="HATPase_c"/>
    <property type="match status" value="1"/>
</dbReference>
<evidence type="ECO:0000256" key="7">
    <source>
        <dbReference type="ARBA" id="ARBA00022777"/>
    </source>
</evidence>
<evidence type="ECO:0000256" key="9">
    <source>
        <dbReference type="ARBA" id="ARBA00023012"/>
    </source>
</evidence>
<dbReference type="SMART" id="SM00388">
    <property type="entry name" value="HisKA"/>
    <property type="match status" value="1"/>
</dbReference>
<keyword evidence="5" id="KW-0808">Transferase</keyword>
<dbReference type="InterPro" id="IPR036097">
    <property type="entry name" value="HisK_dim/P_sf"/>
</dbReference>
<organism evidence="13 14">
    <name type="scientific">Rurimicrobium arvi</name>
    <dbReference type="NCBI Taxonomy" id="2049916"/>
    <lineage>
        <taxon>Bacteria</taxon>
        <taxon>Pseudomonadati</taxon>
        <taxon>Bacteroidota</taxon>
        <taxon>Chitinophagia</taxon>
        <taxon>Chitinophagales</taxon>
        <taxon>Chitinophagaceae</taxon>
        <taxon>Rurimicrobium</taxon>
    </lineage>
</organism>
<dbReference type="SUPFAM" id="SSF55874">
    <property type="entry name" value="ATPase domain of HSP90 chaperone/DNA topoisomerase II/histidine kinase"/>
    <property type="match status" value="1"/>
</dbReference>
<dbReference type="InterPro" id="IPR003660">
    <property type="entry name" value="HAMP_dom"/>
</dbReference>
<evidence type="ECO:0000256" key="4">
    <source>
        <dbReference type="ARBA" id="ARBA00022553"/>
    </source>
</evidence>
<gene>
    <name evidence="13" type="ORF">GCM10023092_16580</name>
</gene>
<keyword evidence="4" id="KW-0597">Phosphoprotein</keyword>
<evidence type="ECO:0000256" key="2">
    <source>
        <dbReference type="ARBA" id="ARBA00004370"/>
    </source>
</evidence>
<dbReference type="PROSITE" id="PS50109">
    <property type="entry name" value="HIS_KIN"/>
    <property type="match status" value="1"/>
</dbReference>
<reference evidence="14" key="1">
    <citation type="journal article" date="2019" name="Int. J. Syst. Evol. Microbiol.">
        <title>The Global Catalogue of Microorganisms (GCM) 10K type strain sequencing project: providing services to taxonomists for standard genome sequencing and annotation.</title>
        <authorList>
            <consortium name="The Broad Institute Genomics Platform"/>
            <consortium name="The Broad Institute Genome Sequencing Center for Infectious Disease"/>
            <person name="Wu L."/>
            <person name="Ma J."/>
        </authorList>
    </citation>
    <scope>NUCLEOTIDE SEQUENCE [LARGE SCALE GENOMIC DNA]</scope>
    <source>
        <strain evidence="14">JCM 31921</strain>
    </source>
</reference>
<name>A0ABP8MR04_9BACT</name>
<dbReference type="GO" id="GO:0016301">
    <property type="term" value="F:kinase activity"/>
    <property type="evidence" value="ECO:0007669"/>
    <property type="project" value="UniProtKB-KW"/>
</dbReference>
<comment type="caution">
    <text evidence="13">The sequence shown here is derived from an EMBL/GenBank/DDBJ whole genome shotgun (WGS) entry which is preliminary data.</text>
</comment>
<dbReference type="RefSeq" id="WP_344825282.1">
    <property type="nucleotide sequence ID" value="NZ_BAABEZ010000022.1"/>
</dbReference>
<proteinExistence type="predicted"/>
<keyword evidence="9" id="KW-0902">Two-component regulatory system</keyword>
<dbReference type="EC" id="2.7.13.3" evidence="3"/>
<comment type="catalytic activity">
    <reaction evidence="1">
        <text>ATP + protein L-histidine = ADP + protein N-phospho-L-histidine.</text>
        <dbReference type="EC" id="2.7.13.3"/>
    </reaction>
</comment>
<sequence length="448" mass="51916">MTLKLRLALSISILFTLLYGATSALVVLLYSDFRKQEFRERLEEKALTTIRLLLEVKEVDKQMLKIIDQNSINKLYDEKTLVFNNRHELIYSSLDDTKIKWTENDLNYLQRHKTFFKRDGGNEIYGVFYDSNSQDFYALISANDNYGKRKLEFLTYLLAGSYIVFTGLAWLLTFWLVKKQVRVLDSFHKNISSINEHNLETRLEVRENSDNEIDLIGKEFNFMMRRIQKAYQQQKEFTAQASHELRTPIARMTVQLENLKSKTDEAGQQQIAQINRNLFALKELIDSLLLLARLESLSNRKQEHARIDEAVFNSMDKVHQQYPDLKVSLDVDAAIDSNLLSLPVNQALLEIAIGNLLKNAYLYSEDRQALISIREAGTHIELSIANTGATLTEEEQHRMFQPFMRGANASEKQGFGLGLRMVQRILGAYHYEIRYIAGAQKNEFVITF</sequence>
<feature type="domain" description="HAMP" evidence="12">
    <location>
        <begin position="178"/>
        <end position="232"/>
    </location>
</feature>
<evidence type="ECO:0000259" key="11">
    <source>
        <dbReference type="PROSITE" id="PS50109"/>
    </source>
</evidence>
<dbReference type="Pfam" id="PF00512">
    <property type="entry name" value="HisKA"/>
    <property type="match status" value="1"/>
</dbReference>
<feature type="domain" description="Histidine kinase" evidence="11">
    <location>
        <begin position="240"/>
        <end position="448"/>
    </location>
</feature>
<evidence type="ECO:0000313" key="14">
    <source>
        <dbReference type="Proteomes" id="UP001501410"/>
    </source>
</evidence>
<comment type="subcellular location">
    <subcellularLocation>
        <location evidence="2">Membrane</location>
    </subcellularLocation>
</comment>
<feature type="transmembrane region" description="Helical" evidence="10">
    <location>
        <begin position="6"/>
        <end position="31"/>
    </location>
</feature>
<dbReference type="CDD" id="cd00082">
    <property type="entry name" value="HisKA"/>
    <property type="match status" value="1"/>
</dbReference>
<keyword evidence="8 10" id="KW-1133">Transmembrane helix</keyword>
<dbReference type="InterPro" id="IPR036890">
    <property type="entry name" value="HATPase_C_sf"/>
</dbReference>
<dbReference type="EMBL" id="BAABEZ010000022">
    <property type="protein sequence ID" value="GAA4454489.1"/>
    <property type="molecule type" value="Genomic_DNA"/>
</dbReference>
<dbReference type="PROSITE" id="PS50885">
    <property type="entry name" value="HAMP"/>
    <property type="match status" value="1"/>
</dbReference>
<protein>
    <recommendedName>
        <fullName evidence="3">histidine kinase</fullName>
        <ecNumber evidence="3">2.7.13.3</ecNumber>
    </recommendedName>
</protein>
<dbReference type="InterPro" id="IPR050428">
    <property type="entry name" value="TCS_sensor_his_kinase"/>
</dbReference>
<evidence type="ECO:0000313" key="13">
    <source>
        <dbReference type="EMBL" id="GAA4454489.1"/>
    </source>
</evidence>
<dbReference type="PANTHER" id="PTHR45436:SF5">
    <property type="entry name" value="SENSOR HISTIDINE KINASE TRCS"/>
    <property type="match status" value="1"/>
</dbReference>
<feature type="transmembrane region" description="Helical" evidence="10">
    <location>
        <begin position="153"/>
        <end position="177"/>
    </location>
</feature>
<keyword evidence="6 10" id="KW-0812">Transmembrane</keyword>
<dbReference type="Pfam" id="PF02518">
    <property type="entry name" value="HATPase_c"/>
    <property type="match status" value="1"/>
</dbReference>
<evidence type="ECO:0000259" key="12">
    <source>
        <dbReference type="PROSITE" id="PS50885"/>
    </source>
</evidence>
<dbReference type="InterPro" id="IPR003661">
    <property type="entry name" value="HisK_dim/P_dom"/>
</dbReference>
<evidence type="ECO:0000256" key="8">
    <source>
        <dbReference type="ARBA" id="ARBA00022989"/>
    </source>
</evidence>
<dbReference type="SUPFAM" id="SSF47384">
    <property type="entry name" value="Homodimeric domain of signal transducing histidine kinase"/>
    <property type="match status" value="1"/>
</dbReference>
<keyword evidence="10" id="KW-0472">Membrane</keyword>
<dbReference type="Gene3D" id="3.30.565.10">
    <property type="entry name" value="Histidine kinase-like ATPase, C-terminal domain"/>
    <property type="match status" value="1"/>
</dbReference>
<keyword evidence="7 13" id="KW-0418">Kinase</keyword>
<evidence type="ECO:0000256" key="3">
    <source>
        <dbReference type="ARBA" id="ARBA00012438"/>
    </source>
</evidence>
<evidence type="ECO:0000256" key="10">
    <source>
        <dbReference type="SAM" id="Phobius"/>
    </source>
</evidence>
<dbReference type="PANTHER" id="PTHR45436">
    <property type="entry name" value="SENSOR HISTIDINE KINASE YKOH"/>
    <property type="match status" value="1"/>
</dbReference>
<evidence type="ECO:0000256" key="5">
    <source>
        <dbReference type="ARBA" id="ARBA00022679"/>
    </source>
</evidence>
<dbReference type="InterPro" id="IPR005467">
    <property type="entry name" value="His_kinase_dom"/>
</dbReference>
<accession>A0ABP8MR04</accession>
<evidence type="ECO:0000256" key="1">
    <source>
        <dbReference type="ARBA" id="ARBA00000085"/>
    </source>
</evidence>
<dbReference type="InterPro" id="IPR003594">
    <property type="entry name" value="HATPase_dom"/>
</dbReference>
<evidence type="ECO:0000256" key="6">
    <source>
        <dbReference type="ARBA" id="ARBA00022692"/>
    </source>
</evidence>
<dbReference type="Proteomes" id="UP001501410">
    <property type="component" value="Unassembled WGS sequence"/>
</dbReference>
<keyword evidence="14" id="KW-1185">Reference proteome</keyword>
<dbReference type="Gene3D" id="6.10.340.10">
    <property type="match status" value="1"/>
</dbReference>